<dbReference type="Proteomes" id="UP000758603">
    <property type="component" value="Unassembled WGS sequence"/>
</dbReference>
<gene>
    <name evidence="4" type="ORF">BKA67DRAFT_542192</name>
</gene>
<name>A0A9P8RL98_9PEZI</name>
<evidence type="ECO:0000313" key="4">
    <source>
        <dbReference type="EMBL" id="KAH6645221.1"/>
    </source>
</evidence>
<comment type="caution">
    <text evidence="4">The sequence shown here is derived from an EMBL/GenBank/DDBJ whole genome shotgun (WGS) entry which is preliminary data.</text>
</comment>
<protein>
    <submittedName>
        <fullName evidence="4">Uncharacterized protein</fullName>
    </submittedName>
</protein>
<dbReference type="RefSeq" id="XP_045951735.1">
    <property type="nucleotide sequence ID" value="XM_046101067.1"/>
</dbReference>
<keyword evidence="3" id="KW-0812">Transmembrane</keyword>
<dbReference type="GeneID" id="70129959"/>
<reference evidence="4" key="1">
    <citation type="journal article" date="2021" name="Nat. Commun.">
        <title>Genetic determinants of endophytism in the Arabidopsis root mycobiome.</title>
        <authorList>
            <person name="Mesny F."/>
            <person name="Miyauchi S."/>
            <person name="Thiergart T."/>
            <person name="Pickel B."/>
            <person name="Atanasova L."/>
            <person name="Karlsson M."/>
            <person name="Huettel B."/>
            <person name="Barry K.W."/>
            <person name="Haridas S."/>
            <person name="Chen C."/>
            <person name="Bauer D."/>
            <person name="Andreopoulos W."/>
            <person name="Pangilinan J."/>
            <person name="LaButti K."/>
            <person name="Riley R."/>
            <person name="Lipzen A."/>
            <person name="Clum A."/>
            <person name="Drula E."/>
            <person name="Henrissat B."/>
            <person name="Kohler A."/>
            <person name="Grigoriev I.V."/>
            <person name="Martin F.M."/>
            <person name="Hacquard S."/>
        </authorList>
    </citation>
    <scope>NUCLEOTIDE SEQUENCE</scope>
    <source>
        <strain evidence="4">MPI-SDFR-AT-0073</strain>
    </source>
</reference>
<dbReference type="EMBL" id="JAGPXC010000012">
    <property type="protein sequence ID" value="KAH6645221.1"/>
    <property type="molecule type" value="Genomic_DNA"/>
</dbReference>
<keyword evidence="3" id="KW-1133">Transmembrane helix</keyword>
<dbReference type="OrthoDB" id="3687641at2759"/>
<dbReference type="AlphaFoldDB" id="A0A9P8RL98"/>
<dbReference type="Pfam" id="PF11807">
    <property type="entry name" value="UstYa"/>
    <property type="match status" value="1"/>
</dbReference>
<dbReference type="PANTHER" id="PTHR33365:SF7">
    <property type="entry name" value="TAT PATHWAY SIGNAL SEQUENCE"/>
    <property type="match status" value="1"/>
</dbReference>
<evidence type="ECO:0000256" key="2">
    <source>
        <dbReference type="SAM" id="MobiDB-lite"/>
    </source>
</evidence>
<dbReference type="PANTHER" id="PTHR33365">
    <property type="entry name" value="YALI0B05434P"/>
    <property type="match status" value="1"/>
</dbReference>
<feature type="transmembrane region" description="Helical" evidence="3">
    <location>
        <begin position="46"/>
        <end position="66"/>
    </location>
</feature>
<keyword evidence="5" id="KW-1185">Reference proteome</keyword>
<sequence>MTSKESHIVGPRSSSFDLEEYESDTQDLLDQERNTNRFKQQRKRNWIFLVLNAFILLLNIGVLLMISVPKIVSVAEDAQVVHLPYADYTIRVPQAYSRNPSSPASIITEFQDEKGGVMGTFSYLHNLHCLKTIRHYILRDYYPKAAELYKPTPEEPIPEHIDHCIDILRQSELCHADMSLVIFEWHENEEKPVNLHHSQHVCAKPDNLNKFLEANSVPPLGHILVNPWTGMRPILFGFPSKTDEISRAESVLKLFNASETTILLSTLGLPYDRHLSKYDRSGPLAKAGVPSPLRLGLRPALLKISPNTESQSMALKFPAENVVPHT</sequence>
<dbReference type="InterPro" id="IPR021765">
    <property type="entry name" value="UstYa-like"/>
</dbReference>
<keyword evidence="3" id="KW-0472">Membrane</keyword>
<comment type="similarity">
    <text evidence="1">Belongs to the ustYa family.</text>
</comment>
<evidence type="ECO:0000256" key="3">
    <source>
        <dbReference type="SAM" id="Phobius"/>
    </source>
</evidence>
<evidence type="ECO:0000313" key="5">
    <source>
        <dbReference type="Proteomes" id="UP000758603"/>
    </source>
</evidence>
<organism evidence="4 5">
    <name type="scientific">Truncatella angustata</name>
    <dbReference type="NCBI Taxonomy" id="152316"/>
    <lineage>
        <taxon>Eukaryota</taxon>
        <taxon>Fungi</taxon>
        <taxon>Dikarya</taxon>
        <taxon>Ascomycota</taxon>
        <taxon>Pezizomycotina</taxon>
        <taxon>Sordariomycetes</taxon>
        <taxon>Xylariomycetidae</taxon>
        <taxon>Amphisphaeriales</taxon>
        <taxon>Sporocadaceae</taxon>
        <taxon>Truncatella</taxon>
    </lineage>
</organism>
<accession>A0A9P8RL98</accession>
<evidence type="ECO:0000256" key="1">
    <source>
        <dbReference type="ARBA" id="ARBA00035112"/>
    </source>
</evidence>
<feature type="region of interest" description="Disordered" evidence="2">
    <location>
        <begin position="1"/>
        <end position="20"/>
    </location>
</feature>
<proteinExistence type="inferred from homology"/>
<dbReference type="GO" id="GO:0043386">
    <property type="term" value="P:mycotoxin biosynthetic process"/>
    <property type="evidence" value="ECO:0007669"/>
    <property type="project" value="InterPro"/>
</dbReference>